<dbReference type="AlphaFoldDB" id="A0A4Q4N175"/>
<dbReference type="Proteomes" id="UP000291422">
    <property type="component" value="Unassembled WGS sequence"/>
</dbReference>
<name>A0A4Q4N175_ALTAL</name>
<accession>A0A4Q4N175</accession>
<organism evidence="1 2">
    <name type="scientific">Alternaria alternata</name>
    <name type="common">Alternaria rot fungus</name>
    <name type="synonym">Torula alternata</name>
    <dbReference type="NCBI Taxonomy" id="5599"/>
    <lineage>
        <taxon>Eukaryota</taxon>
        <taxon>Fungi</taxon>
        <taxon>Dikarya</taxon>
        <taxon>Ascomycota</taxon>
        <taxon>Pezizomycotina</taxon>
        <taxon>Dothideomycetes</taxon>
        <taxon>Pleosporomycetidae</taxon>
        <taxon>Pleosporales</taxon>
        <taxon>Pleosporineae</taxon>
        <taxon>Pleosporaceae</taxon>
        <taxon>Alternaria</taxon>
        <taxon>Alternaria sect. Alternaria</taxon>
        <taxon>Alternaria alternata complex</taxon>
    </lineage>
</organism>
<proteinExistence type="predicted"/>
<reference evidence="2" key="1">
    <citation type="journal article" date="2019" name="bioRxiv">
        <title>Genomics, evolutionary history and diagnostics of the Alternaria alternata species group including apple and Asian pear pathotypes.</title>
        <authorList>
            <person name="Armitage A.D."/>
            <person name="Cockerton H.M."/>
            <person name="Sreenivasaprasad S."/>
            <person name="Woodhall J.W."/>
            <person name="Lane C.R."/>
            <person name="Harrison R.J."/>
            <person name="Clarkson J.P."/>
        </authorList>
    </citation>
    <scope>NUCLEOTIDE SEQUENCE [LARGE SCALE GENOMIC DNA]</scope>
    <source>
        <strain evidence="2">FERA 1177</strain>
    </source>
</reference>
<dbReference type="EMBL" id="PDXD01000055">
    <property type="protein sequence ID" value="RYN67305.1"/>
    <property type="molecule type" value="Genomic_DNA"/>
</dbReference>
<sequence>MEHLTICSHTPLIRSSQVVACHQYGGERIGFGYTINIRSASTNTCSTSWNGTDLLPLGNNNMINAQGDDINQETGKKQLPGSPVSFQDAIISIIYAPQ</sequence>
<evidence type="ECO:0000313" key="1">
    <source>
        <dbReference type="EMBL" id="RYN67305.1"/>
    </source>
</evidence>
<gene>
    <name evidence="1" type="ORF">AA0117_g11649</name>
</gene>
<protein>
    <submittedName>
        <fullName evidence="1">Uncharacterized protein</fullName>
    </submittedName>
</protein>
<evidence type="ECO:0000313" key="2">
    <source>
        <dbReference type="Proteomes" id="UP000291422"/>
    </source>
</evidence>
<comment type="caution">
    <text evidence="1">The sequence shown here is derived from an EMBL/GenBank/DDBJ whole genome shotgun (WGS) entry which is preliminary data.</text>
</comment>